<evidence type="ECO:0000313" key="4">
    <source>
        <dbReference type="Proteomes" id="UP000214747"/>
    </source>
</evidence>
<dbReference type="PANTHER" id="PTHR30029:SF2">
    <property type="entry name" value="STAGE V SPORULATION PROTEIN R"/>
    <property type="match status" value="1"/>
</dbReference>
<dbReference type="EMBL" id="NJGV01000008">
    <property type="protein sequence ID" value="OWY34764.1"/>
    <property type="molecule type" value="Genomic_DNA"/>
</dbReference>
<protein>
    <submittedName>
        <fullName evidence="3">SpoVR family protein</fullName>
    </submittedName>
</protein>
<dbReference type="GeneID" id="90166795"/>
<dbReference type="NCBIfam" id="NF008737">
    <property type="entry name" value="PRK11767.1"/>
    <property type="match status" value="1"/>
</dbReference>
<sequence length="509" mass="60302">MNSRFKHDPLPCPSDWSFDLIERYNEEIARVAKGYELDIYPIQLEIISAEQMMDAYASHGMPVNYRHWSYGKHFMLTERDYKRGQMGLAYEIVINSDPCIAYLMEENTMTMQALVIAHAAYGHNSFFKGNYLFQLWTDASAIIDYLVYARNYIAECEERHGFERVEELLDSCHALMNYGVDRYKRPQRLSLAQEKARQREREAYMQSQVNELWRTLPAKKETAAAAVEGRFPSEPQENLLYFAEKNAPLLEPWEREVIRIVRKVGQYFYPQRQTQVMNEGWATFWHYTLLNTLYDQGRLTDGFMMEFLHSHSNVVFQPPITKPYYNGINPYALGFSMMSDIRRICENPTNEDREWFPDIAGRNWLDTLQYVMRNYKDESFIAQYLSPKLMRDMRMFAVLDDEARSEIEVSAIHNERGFQYVRQALSRQYDINHREPNIQVWSVNTRGNRSLTLRHFRSDGRSLGDSTNEVLRHMARLWQFDVYLESVDDNGYIVQRYECVAENRYALRS</sequence>
<dbReference type="InterPro" id="IPR056174">
    <property type="entry name" value="SpoVR_N"/>
</dbReference>
<dbReference type="InterPro" id="IPR057008">
    <property type="entry name" value="SpoVR-like_C"/>
</dbReference>
<accession>A0A225SUA6</accession>
<feature type="domain" description="SpoVR protein-like N-terminal" evidence="1">
    <location>
        <begin position="15"/>
        <end position="432"/>
    </location>
</feature>
<dbReference type="Pfam" id="PF24755">
    <property type="entry name" value="SpoVR_C"/>
    <property type="match status" value="1"/>
</dbReference>
<keyword evidence="4" id="KW-1185">Reference proteome</keyword>
<feature type="domain" description="SpoVR-like C-terminal" evidence="2">
    <location>
        <begin position="436"/>
        <end position="489"/>
    </location>
</feature>
<name>A0A225SUA6_9BURK</name>
<evidence type="ECO:0000313" key="3">
    <source>
        <dbReference type="EMBL" id="OWY34764.1"/>
    </source>
</evidence>
<dbReference type="AlphaFoldDB" id="A0A225SUA6"/>
<dbReference type="PANTHER" id="PTHR30029">
    <property type="entry name" value="STAGE V SPORULATION PROTEIN R"/>
    <property type="match status" value="1"/>
</dbReference>
<comment type="caution">
    <text evidence="3">The sequence shown here is derived from an EMBL/GenBank/DDBJ whole genome shotgun (WGS) entry which is preliminary data.</text>
</comment>
<proteinExistence type="predicted"/>
<evidence type="ECO:0000259" key="2">
    <source>
        <dbReference type="Pfam" id="PF24755"/>
    </source>
</evidence>
<organism evidence="3 4">
    <name type="scientific">Herbaspirillum aquaticum</name>
    <dbReference type="NCBI Taxonomy" id="568783"/>
    <lineage>
        <taxon>Bacteria</taxon>
        <taxon>Pseudomonadati</taxon>
        <taxon>Pseudomonadota</taxon>
        <taxon>Betaproteobacteria</taxon>
        <taxon>Burkholderiales</taxon>
        <taxon>Oxalobacteraceae</taxon>
        <taxon>Herbaspirillum</taxon>
    </lineage>
</organism>
<dbReference type="Proteomes" id="UP000214747">
    <property type="component" value="Unassembled WGS sequence"/>
</dbReference>
<gene>
    <name evidence="3" type="ORF">CEJ45_10745</name>
</gene>
<dbReference type="RefSeq" id="WP_008332933.1">
    <property type="nucleotide sequence ID" value="NZ_JARJFG010000011.1"/>
</dbReference>
<reference evidence="3 4" key="1">
    <citation type="journal article" date="2010" name="Int. J. Syst. Evol. Microbiol.">
        <title>Reclassification of Herbaspirillum putei as a later heterotypic synonym of Herbaspirillum huttiense, with the description of H. huttiense subsp. huttiense subsp. nov. and H. huttiense subsp. putei subsp. nov., comb. nov., and description of Herbaspirillum aquaticum sp. nov.</title>
        <authorList>
            <person name="Dobritsa A.P."/>
            <person name="Reddy M.C."/>
            <person name="Samadpour M."/>
        </authorList>
    </citation>
    <scope>NUCLEOTIDE SEQUENCE [LARGE SCALE GENOMIC DNA]</scope>
    <source>
        <strain evidence="3 4">IEH 4430</strain>
    </source>
</reference>
<evidence type="ECO:0000259" key="1">
    <source>
        <dbReference type="Pfam" id="PF04293"/>
    </source>
</evidence>
<dbReference type="InterPro" id="IPR057270">
    <property type="entry name" value="Ycgb-like"/>
</dbReference>
<dbReference type="InterPro" id="IPR007390">
    <property type="entry name" value="Spore_V_R"/>
</dbReference>
<dbReference type="Pfam" id="PF04293">
    <property type="entry name" value="SpoVR"/>
    <property type="match status" value="1"/>
</dbReference>